<reference evidence="1 2" key="1">
    <citation type="submission" date="2012-10" db="EMBL/GenBank/DDBJ databases">
        <authorList>
            <person name="Zafar N."/>
            <person name="Inman J."/>
            <person name="Hall N."/>
            <person name="Lorenzi H."/>
            <person name="Caler E."/>
        </authorList>
    </citation>
    <scope>NUCLEOTIDE SEQUENCE [LARGE SCALE GENOMIC DNA]</scope>
    <source>
        <strain evidence="1 2">IP1</strain>
    </source>
</reference>
<evidence type="ECO:0000313" key="2">
    <source>
        <dbReference type="Proteomes" id="UP000014680"/>
    </source>
</evidence>
<dbReference type="Proteomes" id="UP000014680">
    <property type="component" value="Unassembled WGS sequence"/>
</dbReference>
<dbReference type="VEuPathDB" id="AmoebaDB:EIN_327920"/>
<proteinExistence type="predicted"/>
<dbReference type="RefSeq" id="XP_004185481.1">
    <property type="nucleotide sequence ID" value="XM_004185433.1"/>
</dbReference>
<dbReference type="KEGG" id="eiv:EIN_327920"/>
<accession>A0A0A1TXP4</accession>
<dbReference type="AlphaFoldDB" id="A0A0A1TXP4"/>
<gene>
    <name evidence="1" type="ORF">EIN_327920</name>
</gene>
<dbReference type="OMA" id="DEHILEC"/>
<dbReference type="GeneID" id="14885134"/>
<protein>
    <submittedName>
        <fullName evidence="1">Uncharacterized protein</fullName>
    </submittedName>
</protein>
<organism evidence="1 2">
    <name type="scientific">Entamoeba invadens IP1</name>
    <dbReference type="NCBI Taxonomy" id="370355"/>
    <lineage>
        <taxon>Eukaryota</taxon>
        <taxon>Amoebozoa</taxon>
        <taxon>Evosea</taxon>
        <taxon>Archamoebae</taxon>
        <taxon>Mastigamoebida</taxon>
        <taxon>Entamoebidae</taxon>
        <taxon>Entamoeba</taxon>
    </lineage>
</organism>
<name>A0A0A1TXP4_ENTIV</name>
<dbReference type="OrthoDB" id="28422at2759"/>
<sequence length="876" mass="99120">MLKIPQTGNMAIPTRETLTFEHIRTLLANELVSTKTDKDKVDDLQRQMRETAKRHVADLVSARLNRDYGLFDLIRQRSAGIFEIFTDVSVETYPSAIPTTSLVDGDNKFFIHEKQIFCLQSSTNSVKCISQGPLSFITKFFHKTEYIKLFIDTERHIFYALSTTSLDVYSTISFAFLYSIQGVYSAISDLISKSGKDDLSVQAILPLSSAVSNVFSSIIVFSYKFIGYVTGTKIAFLKNTMIEETIICASINLNSILIGTVDRVYLFIESEDMSLIRNDDMFLVGGIAVKATRAVPQKSNLAYPLEDISFLIEDCSDGTDETFEGRNSKVETDVPSTVSEGTTPNLPKRWIITVKGCATLIEEAECLAIQTLKDVFEEYINTFGNVGEACFAYAALTSKNRSIVDAVECVRNECSTIDGLFELLFRVVKRIWKLDIYGEYFGDDEHILECIKDYTEDSQDIQKVGINEVASICLDLVKAMKTVGPLYKRQNTMSVEEYIRTGKKDVYQKVIYDKLVEKIVNEQGCECLTGVLKDKKCGFFDKAMEAKLKVERAVFMMGKSEADVESDRTVYGGEIFSAVTAAEIDVEPIEEDLVTNGMSDIYVALLMKWMKKGEKESESKLESLRRVMRNVFVPLNNMKDSLRKNTLSDDNLYNIRMNCVDTVSQSGNEDALRVVYDVMVEKNEISLILSSPLQFAKSYIEEKCPELLWRWYITRGRTDEGVLCLLKLTVEDIYKQEINVDNVVMKKPSDITTRLRLINEGVGIGMGCSTRLQQEISKAYKILSIMNSVCRKVVSIEELLQTASKLHQFDVVFIVLLFYTTASENYLYRTLMIFLEYAWSHGQTEFKREVDILAAETAGSVPSYVIDQFVKAKLND</sequence>
<dbReference type="EMBL" id="KB207015">
    <property type="protein sequence ID" value="ELP86135.1"/>
    <property type="molecule type" value="Genomic_DNA"/>
</dbReference>
<keyword evidence="2" id="KW-1185">Reference proteome</keyword>
<evidence type="ECO:0000313" key="1">
    <source>
        <dbReference type="EMBL" id="ELP86135.1"/>
    </source>
</evidence>